<dbReference type="InterPro" id="IPR040079">
    <property type="entry name" value="Glutathione_S-Trfase"/>
</dbReference>
<dbReference type="Pfam" id="PF13417">
    <property type="entry name" value="GST_N_3"/>
    <property type="match status" value="1"/>
</dbReference>
<keyword evidence="3" id="KW-0808">Transferase</keyword>
<dbReference type="InterPro" id="IPR036249">
    <property type="entry name" value="Thioredoxin-like_sf"/>
</dbReference>
<accession>A0A4R5LUB6</accession>
<dbReference type="PANTHER" id="PTHR43968">
    <property type="match status" value="1"/>
</dbReference>
<dbReference type="InterPro" id="IPR010987">
    <property type="entry name" value="Glutathione-S-Trfase_C-like"/>
</dbReference>
<reference evidence="3 4" key="1">
    <citation type="submission" date="2019-03" db="EMBL/GenBank/DDBJ databases">
        <title>Seongchinamella monodicae gen. nov., sp. nov., a novel member of the Gammaproteobacteria isolated from a tidal mudflat of beach.</title>
        <authorList>
            <person name="Yang H.G."/>
            <person name="Kang J.W."/>
            <person name="Lee S.D."/>
        </authorList>
    </citation>
    <scope>NUCLEOTIDE SEQUENCE [LARGE SCALE GENOMIC DNA]</scope>
    <source>
        <strain evidence="3 4">GH4-78</strain>
    </source>
</reference>
<sequence length="223" mass="24454">MLNLYGFPVSHYYNMVKHTLMQKGVSYEEVLVMPGSGDDYLDKSPLGKIPCIGVEEGYLSETSSILEYIEDSFQGPSLAPSDPWGRAKMRELMKVCELYIEAPARQLIPVVMQGEKDNDSHLKAIDTLNKGVRALSRLSVFEPYLMGPKLTLADIMLRYVLIVVRGHTALPGLNTAGCAGIDLASVLPGLEAWDRAMDASAVSQAIDAILVSEISKYMGKQPD</sequence>
<evidence type="ECO:0000313" key="3">
    <source>
        <dbReference type="EMBL" id="TDG14931.1"/>
    </source>
</evidence>
<dbReference type="Proteomes" id="UP000295554">
    <property type="component" value="Unassembled WGS sequence"/>
</dbReference>
<dbReference type="Gene3D" id="3.40.30.10">
    <property type="entry name" value="Glutaredoxin"/>
    <property type="match status" value="1"/>
</dbReference>
<dbReference type="OrthoDB" id="6258999at2"/>
<dbReference type="SUPFAM" id="SSF47616">
    <property type="entry name" value="GST C-terminal domain-like"/>
    <property type="match status" value="1"/>
</dbReference>
<name>A0A4R5LUB6_9GAMM</name>
<evidence type="ECO:0000259" key="1">
    <source>
        <dbReference type="PROSITE" id="PS50404"/>
    </source>
</evidence>
<evidence type="ECO:0000259" key="2">
    <source>
        <dbReference type="PROSITE" id="PS50405"/>
    </source>
</evidence>
<gene>
    <name evidence="3" type="ORF">E2F43_01415</name>
</gene>
<evidence type="ECO:0000313" key="4">
    <source>
        <dbReference type="Proteomes" id="UP000295554"/>
    </source>
</evidence>
<dbReference type="InterPro" id="IPR004045">
    <property type="entry name" value="Glutathione_S-Trfase_N"/>
</dbReference>
<dbReference type="InterPro" id="IPR050983">
    <property type="entry name" value="GST_Omega/HSP26"/>
</dbReference>
<protein>
    <submittedName>
        <fullName evidence="3">Glutathione S-transferase family protein</fullName>
    </submittedName>
</protein>
<dbReference type="SFLD" id="SFLDS00019">
    <property type="entry name" value="Glutathione_Transferase_(cytos"/>
    <property type="match status" value="1"/>
</dbReference>
<dbReference type="AlphaFoldDB" id="A0A4R5LUB6"/>
<feature type="domain" description="GST N-terminal" evidence="1">
    <location>
        <begin position="1"/>
        <end position="77"/>
    </location>
</feature>
<dbReference type="GO" id="GO:0005737">
    <property type="term" value="C:cytoplasm"/>
    <property type="evidence" value="ECO:0007669"/>
    <property type="project" value="TreeGrafter"/>
</dbReference>
<dbReference type="InterPro" id="IPR036282">
    <property type="entry name" value="Glutathione-S-Trfase_C_sf"/>
</dbReference>
<proteinExistence type="predicted"/>
<keyword evidence="4" id="KW-1185">Reference proteome</keyword>
<dbReference type="PROSITE" id="PS50405">
    <property type="entry name" value="GST_CTER"/>
    <property type="match status" value="1"/>
</dbReference>
<dbReference type="CDD" id="cd00570">
    <property type="entry name" value="GST_N_family"/>
    <property type="match status" value="1"/>
</dbReference>
<dbReference type="SUPFAM" id="SSF52833">
    <property type="entry name" value="Thioredoxin-like"/>
    <property type="match status" value="1"/>
</dbReference>
<comment type="caution">
    <text evidence="3">The sequence shown here is derived from an EMBL/GenBank/DDBJ whole genome shotgun (WGS) entry which is preliminary data.</text>
</comment>
<dbReference type="EMBL" id="SMSE01000001">
    <property type="protein sequence ID" value="TDG14931.1"/>
    <property type="molecule type" value="Genomic_DNA"/>
</dbReference>
<dbReference type="Gene3D" id="1.20.1050.10">
    <property type="match status" value="1"/>
</dbReference>
<dbReference type="RefSeq" id="WP_133209096.1">
    <property type="nucleotide sequence ID" value="NZ_SMSE01000001.1"/>
</dbReference>
<dbReference type="PANTHER" id="PTHR43968:SF6">
    <property type="entry name" value="GLUTATHIONE S-TRANSFERASE OMEGA"/>
    <property type="match status" value="1"/>
</dbReference>
<dbReference type="PROSITE" id="PS50404">
    <property type="entry name" value="GST_NTER"/>
    <property type="match status" value="1"/>
</dbReference>
<dbReference type="GO" id="GO:0016740">
    <property type="term" value="F:transferase activity"/>
    <property type="evidence" value="ECO:0007669"/>
    <property type="project" value="UniProtKB-KW"/>
</dbReference>
<feature type="domain" description="GST C-terminal" evidence="2">
    <location>
        <begin position="82"/>
        <end position="223"/>
    </location>
</feature>
<organism evidence="3 4">
    <name type="scientific">Seongchinamella unica</name>
    <dbReference type="NCBI Taxonomy" id="2547392"/>
    <lineage>
        <taxon>Bacteria</taxon>
        <taxon>Pseudomonadati</taxon>
        <taxon>Pseudomonadota</taxon>
        <taxon>Gammaproteobacteria</taxon>
        <taxon>Cellvibrionales</taxon>
        <taxon>Halieaceae</taxon>
        <taxon>Seongchinamella</taxon>
    </lineage>
</organism>